<evidence type="ECO:0000313" key="3">
    <source>
        <dbReference type="EMBL" id="RIH64521.1"/>
    </source>
</evidence>
<dbReference type="PANTHER" id="PTHR43752">
    <property type="entry name" value="BNR/ASP-BOX REPEAT FAMILY PROTEIN"/>
    <property type="match status" value="1"/>
</dbReference>
<dbReference type="InterPro" id="IPR036278">
    <property type="entry name" value="Sialidase_sf"/>
</dbReference>
<dbReference type="AlphaFoldDB" id="A0A399D1G3"/>
<dbReference type="PANTHER" id="PTHR43752:SF2">
    <property type="entry name" value="BNR_ASP-BOX REPEAT FAMILY PROTEIN"/>
    <property type="match status" value="1"/>
</dbReference>
<keyword evidence="4" id="KW-1185">Reference proteome</keyword>
<dbReference type="CDD" id="cd15482">
    <property type="entry name" value="Sialidase_non-viral"/>
    <property type="match status" value="1"/>
</dbReference>
<dbReference type="EMBL" id="QWET01000010">
    <property type="protein sequence ID" value="RIH64521.1"/>
    <property type="molecule type" value="Genomic_DNA"/>
</dbReference>
<sequence>MRTILSIILMISVSGLLASNPFKGDRAVVKSEFIYKPEEVSFPSCHASTIAQTDGGLVAAWFGGTHEKHPDVGIWVSRFEKGKWTAPVEVADGVQHSELRHPTWNPVLFDYGDELFLFYKDGPNPRDWWGQLIISPDNGKTWSRRMRLPEEIYGPIKNKPELLPGGELICPTSTEHEGWQVHMEFTSDRGKTWQRTEPINDGTEMAAIQPSILKHPGGKLQILCRSKNKQILSAWSTDNGRTWSKLEPIDLPNPNSGTDAVTLKDGRHVLVYNHIDPDEVWGDRNVLNVAVSSDGLNWQAAVLLENDPDPDGEYSYPAVIQAADGMVHITYTWNRKTIKHVVLNPAELEMKPIKNGKWPAM</sequence>
<feature type="domain" description="Sialidase" evidence="2">
    <location>
        <begin position="56"/>
        <end position="329"/>
    </location>
</feature>
<evidence type="ECO:0000313" key="4">
    <source>
        <dbReference type="Proteomes" id="UP000266441"/>
    </source>
</evidence>
<comment type="caution">
    <text evidence="3">The sequence shown here is derived from an EMBL/GenBank/DDBJ whole genome shotgun (WGS) entry which is preliminary data.</text>
</comment>
<organism evidence="3 4">
    <name type="scientific">Mariniphaga sediminis</name>
    <dbReference type="NCBI Taxonomy" id="1628158"/>
    <lineage>
        <taxon>Bacteria</taxon>
        <taxon>Pseudomonadati</taxon>
        <taxon>Bacteroidota</taxon>
        <taxon>Bacteroidia</taxon>
        <taxon>Marinilabiliales</taxon>
        <taxon>Prolixibacteraceae</taxon>
        <taxon>Mariniphaga</taxon>
    </lineage>
</organism>
<dbReference type="SUPFAM" id="SSF50939">
    <property type="entry name" value="Sialidases"/>
    <property type="match status" value="1"/>
</dbReference>
<name>A0A399D1G3_9BACT</name>
<protein>
    <submittedName>
        <fullName evidence="3">Sialidase</fullName>
    </submittedName>
</protein>
<evidence type="ECO:0000259" key="2">
    <source>
        <dbReference type="Pfam" id="PF13088"/>
    </source>
</evidence>
<dbReference type="OrthoDB" id="9766741at2"/>
<dbReference type="Pfam" id="PF13088">
    <property type="entry name" value="BNR_2"/>
    <property type="match status" value="1"/>
</dbReference>
<evidence type="ECO:0000256" key="1">
    <source>
        <dbReference type="SAM" id="SignalP"/>
    </source>
</evidence>
<proteinExistence type="predicted"/>
<gene>
    <name evidence="3" type="ORF">D1164_14275</name>
</gene>
<dbReference type="RefSeq" id="WP_119350679.1">
    <property type="nucleotide sequence ID" value="NZ_QWET01000010.1"/>
</dbReference>
<dbReference type="Gene3D" id="2.120.10.10">
    <property type="match status" value="1"/>
</dbReference>
<keyword evidence="1" id="KW-0732">Signal</keyword>
<accession>A0A399D1G3</accession>
<dbReference type="Proteomes" id="UP000266441">
    <property type="component" value="Unassembled WGS sequence"/>
</dbReference>
<dbReference type="InterPro" id="IPR011040">
    <property type="entry name" value="Sialidase"/>
</dbReference>
<reference evidence="3 4" key="1">
    <citation type="journal article" date="2015" name="Int. J. Syst. Evol. Microbiol.">
        <title>Mariniphaga sediminis sp. nov., isolated from coastal sediment.</title>
        <authorList>
            <person name="Wang F.Q."/>
            <person name="Shen Q.Y."/>
            <person name="Chen G.J."/>
            <person name="Du Z.J."/>
        </authorList>
    </citation>
    <scope>NUCLEOTIDE SEQUENCE [LARGE SCALE GENOMIC DNA]</scope>
    <source>
        <strain evidence="3 4">SY21</strain>
    </source>
</reference>
<feature type="chain" id="PRO_5017213880" evidence="1">
    <location>
        <begin position="19"/>
        <end position="361"/>
    </location>
</feature>
<feature type="signal peptide" evidence="1">
    <location>
        <begin position="1"/>
        <end position="18"/>
    </location>
</feature>